<dbReference type="EMBL" id="CP045902">
    <property type="protein sequence ID" value="QQP38016.1"/>
    <property type="molecule type" value="Genomic_DNA"/>
</dbReference>
<dbReference type="Proteomes" id="UP000595437">
    <property type="component" value="Chromosome 13"/>
</dbReference>
<protein>
    <submittedName>
        <fullName evidence="1">Uncharacterized protein</fullName>
    </submittedName>
</protein>
<keyword evidence="2" id="KW-1185">Reference proteome</keyword>
<sequence>MIPCCRARTRDPDGGDIAIVSVHNLLEEEMRDEAENLPKLPTQRRCAAHTLKPAGNNRRLQSGGMELWTGRQPFTKAAFNAQGLGACTIGPLWWPTRSRMWWAES</sequence>
<name>A0A7T8GUZ9_CALRO</name>
<organism evidence="1 2">
    <name type="scientific">Caligus rogercresseyi</name>
    <name type="common">Sea louse</name>
    <dbReference type="NCBI Taxonomy" id="217165"/>
    <lineage>
        <taxon>Eukaryota</taxon>
        <taxon>Metazoa</taxon>
        <taxon>Ecdysozoa</taxon>
        <taxon>Arthropoda</taxon>
        <taxon>Crustacea</taxon>
        <taxon>Multicrustacea</taxon>
        <taxon>Hexanauplia</taxon>
        <taxon>Copepoda</taxon>
        <taxon>Siphonostomatoida</taxon>
        <taxon>Caligidae</taxon>
        <taxon>Caligus</taxon>
    </lineage>
</organism>
<proteinExistence type="predicted"/>
<evidence type="ECO:0000313" key="2">
    <source>
        <dbReference type="Proteomes" id="UP000595437"/>
    </source>
</evidence>
<evidence type="ECO:0000313" key="1">
    <source>
        <dbReference type="EMBL" id="QQP38016.1"/>
    </source>
</evidence>
<gene>
    <name evidence="1" type="ORF">FKW44_018480</name>
</gene>
<accession>A0A7T8GUZ9</accession>
<dbReference type="OrthoDB" id="10546475at2759"/>
<dbReference type="AlphaFoldDB" id="A0A7T8GUZ9"/>
<reference evidence="2" key="1">
    <citation type="submission" date="2021-01" db="EMBL/GenBank/DDBJ databases">
        <title>Caligus Genome Assembly.</title>
        <authorList>
            <person name="Gallardo-Escarate C."/>
        </authorList>
    </citation>
    <scope>NUCLEOTIDE SEQUENCE [LARGE SCALE GENOMIC DNA]</scope>
</reference>